<evidence type="ECO:0000313" key="3">
    <source>
        <dbReference type="Proteomes" id="UP001497623"/>
    </source>
</evidence>
<sequence length="304" mass="34104">MKDPCSVLLFLVCLVCFSAALDYKPDCMVSSNRQIPDETTLNNGGDSRWTWRHVLITAWFDQEEALHHPLLDITLKFEDFHIAVERTDIMINNGRTSAIAKVQGSPETSNITVKFNPLPTGWQDFTLSITSVFTVTSKTLQGNSKILQVPLTKTLEYIKIKGSNLTLQCQDSFPVWRVKDGATVTVPLNRNEPSHSFAVYAMEGSRPSFTIGDKTFRLGWSSDGRMTSVAVEDSLPPHVHHNFTITCHDPSPTVRCSITDDSSTDGSELDTIIIAERPNHLSVESDDENTFYLTLYNRLHPKEK</sequence>
<dbReference type="AlphaFoldDB" id="A0AAV2QPP6"/>
<dbReference type="Proteomes" id="UP001497623">
    <property type="component" value="Unassembled WGS sequence"/>
</dbReference>
<evidence type="ECO:0000313" key="2">
    <source>
        <dbReference type="EMBL" id="CAL4095293.1"/>
    </source>
</evidence>
<comment type="caution">
    <text evidence="2">The sequence shown here is derived from an EMBL/GenBank/DDBJ whole genome shotgun (WGS) entry which is preliminary data.</text>
</comment>
<gene>
    <name evidence="2" type="ORF">MNOR_LOCUS15377</name>
</gene>
<dbReference type="EMBL" id="CAXKWB010009595">
    <property type="protein sequence ID" value="CAL4095293.1"/>
    <property type="molecule type" value="Genomic_DNA"/>
</dbReference>
<proteinExistence type="predicted"/>
<evidence type="ECO:0000256" key="1">
    <source>
        <dbReference type="SAM" id="SignalP"/>
    </source>
</evidence>
<feature type="non-terminal residue" evidence="2">
    <location>
        <position position="304"/>
    </location>
</feature>
<name>A0AAV2QPP6_MEGNR</name>
<feature type="chain" id="PRO_5043797139" evidence="1">
    <location>
        <begin position="21"/>
        <end position="304"/>
    </location>
</feature>
<protein>
    <submittedName>
        <fullName evidence="2">Uncharacterized protein</fullName>
    </submittedName>
</protein>
<organism evidence="2 3">
    <name type="scientific">Meganyctiphanes norvegica</name>
    <name type="common">Northern krill</name>
    <name type="synonym">Thysanopoda norvegica</name>
    <dbReference type="NCBI Taxonomy" id="48144"/>
    <lineage>
        <taxon>Eukaryota</taxon>
        <taxon>Metazoa</taxon>
        <taxon>Ecdysozoa</taxon>
        <taxon>Arthropoda</taxon>
        <taxon>Crustacea</taxon>
        <taxon>Multicrustacea</taxon>
        <taxon>Malacostraca</taxon>
        <taxon>Eumalacostraca</taxon>
        <taxon>Eucarida</taxon>
        <taxon>Euphausiacea</taxon>
        <taxon>Euphausiidae</taxon>
        <taxon>Meganyctiphanes</taxon>
    </lineage>
</organism>
<keyword evidence="3" id="KW-1185">Reference proteome</keyword>
<accession>A0AAV2QPP6</accession>
<reference evidence="2 3" key="1">
    <citation type="submission" date="2024-05" db="EMBL/GenBank/DDBJ databases">
        <authorList>
            <person name="Wallberg A."/>
        </authorList>
    </citation>
    <scope>NUCLEOTIDE SEQUENCE [LARGE SCALE GENOMIC DNA]</scope>
</reference>
<feature type="signal peptide" evidence="1">
    <location>
        <begin position="1"/>
        <end position="20"/>
    </location>
</feature>
<keyword evidence="1" id="KW-0732">Signal</keyword>